<gene>
    <name evidence="4" type="primary">infC</name>
    <name evidence="9" type="ORF">LS77_006755</name>
    <name evidence="10" type="ORF">LS79_006485</name>
    <name evidence="8" type="ORF">XJ32_00165</name>
</gene>
<dbReference type="SUPFAM" id="SSF54364">
    <property type="entry name" value="Translation initiation factor IF3, N-terminal domain"/>
    <property type="match status" value="1"/>
</dbReference>
<evidence type="ECO:0000313" key="13">
    <source>
        <dbReference type="Proteomes" id="UP000188298"/>
    </source>
</evidence>
<evidence type="ECO:0000259" key="7">
    <source>
        <dbReference type="Pfam" id="PF05198"/>
    </source>
</evidence>
<dbReference type="Pfam" id="PF05198">
    <property type="entry name" value="IF3_N"/>
    <property type="match status" value="1"/>
</dbReference>
<dbReference type="GO" id="GO:0016020">
    <property type="term" value="C:membrane"/>
    <property type="evidence" value="ECO:0007669"/>
    <property type="project" value="TreeGrafter"/>
</dbReference>
<dbReference type="AlphaFoldDB" id="A0A099UMQ9"/>
<dbReference type="SUPFAM" id="SSF55200">
    <property type="entry name" value="Translation initiation factor IF3, C-terminal domain"/>
    <property type="match status" value="1"/>
</dbReference>
<reference evidence="10" key="3">
    <citation type="submission" date="2018-04" db="EMBL/GenBank/DDBJ databases">
        <authorList>
            <person name="Sheh A."/>
            <person name="Shen Z."/>
            <person name="Mannion A.J."/>
            <person name="Fox J.G."/>
        </authorList>
    </citation>
    <scope>NUCLEOTIDE SEQUENCE</scope>
    <source>
        <strain evidence="10">ATCC 49320</strain>
        <strain evidence="9">Missouri</strain>
    </source>
</reference>
<keyword evidence="4" id="KW-0963">Cytoplasm</keyword>
<dbReference type="GO" id="GO:0032790">
    <property type="term" value="P:ribosome disassembly"/>
    <property type="evidence" value="ECO:0007669"/>
    <property type="project" value="TreeGrafter"/>
</dbReference>
<dbReference type="GeneID" id="60657052"/>
<dbReference type="KEGG" id="hbl:XJ32_00165"/>
<dbReference type="PANTHER" id="PTHR10938:SF0">
    <property type="entry name" value="TRANSLATION INITIATION FACTOR IF-3, MITOCHONDRIAL"/>
    <property type="match status" value="1"/>
</dbReference>
<name>A0A099UMQ9_9HELI</name>
<dbReference type="NCBIfam" id="TIGR00168">
    <property type="entry name" value="infC"/>
    <property type="match status" value="1"/>
</dbReference>
<accession>A0A099UMQ9</accession>
<dbReference type="EMBL" id="JRPJ02000020">
    <property type="protein sequence ID" value="TLE10254.1"/>
    <property type="molecule type" value="Genomic_DNA"/>
</dbReference>
<dbReference type="InterPro" id="IPR001288">
    <property type="entry name" value="Translation_initiation_fac_3"/>
</dbReference>
<evidence type="ECO:0000313" key="9">
    <source>
        <dbReference type="EMBL" id="TLE04213.1"/>
    </source>
</evidence>
<dbReference type="HAMAP" id="MF_00080">
    <property type="entry name" value="IF_3"/>
    <property type="match status" value="1"/>
</dbReference>
<dbReference type="PANTHER" id="PTHR10938">
    <property type="entry name" value="TRANSLATION INITIATION FACTOR IF-3"/>
    <property type="match status" value="1"/>
</dbReference>
<dbReference type="InterPro" id="IPR036788">
    <property type="entry name" value="T_IF-3_C_sf"/>
</dbReference>
<dbReference type="InterPro" id="IPR019815">
    <property type="entry name" value="Translation_initiation_fac_3_C"/>
</dbReference>
<dbReference type="Pfam" id="PF00707">
    <property type="entry name" value="IF3_C"/>
    <property type="match status" value="1"/>
</dbReference>
<proteinExistence type="inferred from homology"/>
<comment type="similarity">
    <text evidence="1 4">Belongs to the IF-3 family.</text>
</comment>
<reference evidence="8 13" key="2">
    <citation type="submission" date="2017-02" db="EMBL/GenBank/DDBJ databases">
        <title>Whole genome sequencing of Helicobacter bilis strain AAQJH.</title>
        <authorList>
            <person name="Conlan S."/>
            <person name="Thomas P.J."/>
            <person name="Mullikin J."/>
            <person name="Palmore T.N."/>
            <person name="Frank K.M."/>
            <person name="Segre J.A."/>
        </authorList>
    </citation>
    <scope>NUCLEOTIDE SEQUENCE [LARGE SCALE GENOMIC DNA]</scope>
    <source>
        <strain evidence="8 13">AAQJH</strain>
    </source>
</reference>
<protein>
    <recommendedName>
        <fullName evidence="4 5">Translation initiation factor IF-3</fullName>
    </recommendedName>
</protein>
<dbReference type="EMBL" id="CP019645">
    <property type="protein sequence ID" value="AQQ58764.1"/>
    <property type="molecule type" value="Genomic_DNA"/>
</dbReference>
<organism evidence="10 11">
    <name type="scientific">Helicobacter bilis</name>
    <dbReference type="NCBI Taxonomy" id="37372"/>
    <lineage>
        <taxon>Bacteria</taxon>
        <taxon>Pseudomonadati</taxon>
        <taxon>Campylobacterota</taxon>
        <taxon>Epsilonproteobacteria</taxon>
        <taxon>Campylobacterales</taxon>
        <taxon>Helicobacteraceae</taxon>
        <taxon>Helicobacter</taxon>
    </lineage>
</organism>
<sequence length="174" mass="19996">MSKEETLVNGKIRFDEVRCISEDGEQLGIMSAKEAQNLAYNEGLDLVCISPNAKPPVCKIVEYGKYRYQLEKKQKEAKKKQKQVEVKEIKLSTQIAQNDINYKVKHAREFFEEGKHVKFRVYLRGREMQNPAGGFEMLKRVIAMVDDIAHADKEAKIEGKYASILMMPNNKPKS</sequence>
<keyword evidence="3 4" id="KW-0648">Protein biosynthesis</keyword>
<dbReference type="GO" id="GO:0003743">
    <property type="term" value="F:translation initiation factor activity"/>
    <property type="evidence" value="ECO:0007669"/>
    <property type="project" value="UniProtKB-UniRule"/>
</dbReference>
<dbReference type="RefSeq" id="WP_004087741.1">
    <property type="nucleotide sequence ID" value="NZ_CABKOK010000009.1"/>
</dbReference>
<dbReference type="FunFam" id="3.10.20.80:FF:000001">
    <property type="entry name" value="Translation initiation factor IF-3"/>
    <property type="match status" value="1"/>
</dbReference>
<evidence type="ECO:0000256" key="3">
    <source>
        <dbReference type="ARBA" id="ARBA00022917"/>
    </source>
</evidence>
<dbReference type="Proteomes" id="UP000029870">
    <property type="component" value="Unassembled WGS sequence"/>
</dbReference>
<evidence type="ECO:0000256" key="4">
    <source>
        <dbReference type="HAMAP-Rule" id="MF_00080"/>
    </source>
</evidence>
<dbReference type="Proteomes" id="UP000188298">
    <property type="component" value="Chromosome"/>
</dbReference>
<evidence type="ECO:0000259" key="6">
    <source>
        <dbReference type="Pfam" id="PF00707"/>
    </source>
</evidence>
<dbReference type="InterPro" id="IPR019814">
    <property type="entry name" value="Translation_initiation_fac_3_N"/>
</dbReference>
<evidence type="ECO:0000256" key="5">
    <source>
        <dbReference type="NCBIfam" id="TIGR00168"/>
    </source>
</evidence>
<dbReference type="InterPro" id="IPR036787">
    <property type="entry name" value="T_IF-3_N_sf"/>
</dbReference>
<comment type="function">
    <text evidence="4">IF-3 binds to the 30S ribosomal subunit and shifts the equilibrium between 70S ribosomes and their 50S and 30S subunits in favor of the free subunits, thus enhancing the availability of 30S subunits on which protein synthesis initiation begins.</text>
</comment>
<feature type="domain" description="Translation initiation factor 3 N-terminal" evidence="7">
    <location>
        <begin position="8"/>
        <end position="77"/>
    </location>
</feature>
<dbReference type="STRING" id="37372.XJ32_00165"/>
<comment type="subunit">
    <text evidence="4">Monomer.</text>
</comment>
<evidence type="ECO:0000313" key="8">
    <source>
        <dbReference type="EMBL" id="AQQ58764.1"/>
    </source>
</evidence>
<comment type="subcellular location">
    <subcellularLocation>
        <location evidence="4">Cytoplasm</location>
    </subcellularLocation>
</comment>
<keyword evidence="2 4" id="KW-0396">Initiation factor</keyword>
<dbReference type="Gene3D" id="3.10.20.80">
    <property type="entry name" value="Translation initiation factor 3 (IF-3), N-terminal domain"/>
    <property type="match status" value="1"/>
</dbReference>
<dbReference type="GO" id="GO:0043022">
    <property type="term" value="F:ribosome binding"/>
    <property type="evidence" value="ECO:0007669"/>
    <property type="project" value="TreeGrafter"/>
</dbReference>
<feature type="domain" description="Translation initiation factor 3 C-terminal" evidence="6">
    <location>
        <begin position="84"/>
        <end position="169"/>
    </location>
</feature>
<reference evidence="11 12" key="1">
    <citation type="journal article" date="2014" name="Genome Announc.">
        <title>Draft genome sequences of eight enterohepatic helicobacter species isolated from both laboratory and wild rodents.</title>
        <authorList>
            <person name="Sheh A."/>
            <person name="Shen Z."/>
            <person name="Fox J.G."/>
        </authorList>
    </citation>
    <scope>NUCLEOTIDE SEQUENCE [LARGE SCALE GENOMIC DNA]</scope>
    <source>
        <strain evidence="10 11">ATCC 49320</strain>
        <strain evidence="9 12">Missouri</strain>
    </source>
</reference>
<dbReference type="GO" id="GO:0005829">
    <property type="term" value="C:cytosol"/>
    <property type="evidence" value="ECO:0007669"/>
    <property type="project" value="TreeGrafter"/>
</dbReference>
<evidence type="ECO:0000313" key="10">
    <source>
        <dbReference type="EMBL" id="TLE10254.1"/>
    </source>
</evidence>
<evidence type="ECO:0000256" key="2">
    <source>
        <dbReference type="ARBA" id="ARBA00022540"/>
    </source>
</evidence>
<evidence type="ECO:0000313" key="12">
    <source>
        <dbReference type="Proteomes" id="UP000029870"/>
    </source>
</evidence>
<dbReference type="Gene3D" id="3.30.110.10">
    <property type="entry name" value="Translation initiation factor 3 (IF-3), C-terminal domain"/>
    <property type="match status" value="1"/>
</dbReference>
<evidence type="ECO:0000313" key="11">
    <source>
        <dbReference type="Proteomes" id="UP000029857"/>
    </source>
</evidence>
<dbReference type="EMBL" id="JRPH02000018">
    <property type="protein sequence ID" value="TLE04213.1"/>
    <property type="molecule type" value="Genomic_DNA"/>
</dbReference>
<evidence type="ECO:0000256" key="1">
    <source>
        <dbReference type="ARBA" id="ARBA00005439"/>
    </source>
</evidence>
<dbReference type="Proteomes" id="UP000029857">
    <property type="component" value="Unassembled WGS sequence"/>
</dbReference>